<dbReference type="InterPro" id="IPR004796">
    <property type="entry name" value="PTS_IIC_cello"/>
</dbReference>
<dbReference type="RefSeq" id="WP_002608048.1">
    <property type="nucleotide sequence ID" value="NZ_BAAACC010000022.1"/>
</dbReference>
<keyword evidence="4 9" id="KW-0762">Sugar transport</keyword>
<dbReference type="InterPro" id="IPR004501">
    <property type="entry name" value="PTS_EIIC_3"/>
</dbReference>
<name>A0AAP9MD42_CLOIN</name>
<keyword evidence="8 9" id="KW-0472">Membrane</keyword>
<dbReference type="PROSITE" id="PS51105">
    <property type="entry name" value="PTS_EIIC_TYPE_3"/>
    <property type="match status" value="1"/>
</dbReference>
<evidence type="ECO:0000256" key="9">
    <source>
        <dbReference type="PIRNR" id="PIRNR006351"/>
    </source>
</evidence>
<feature type="transmembrane region" description="Helical" evidence="10">
    <location>
        <begin position="32"/>
        <end position="53"/>
    </location>
</feature>
<feature type="transmembrane region" description="Helical" evidence="10">
    <location>
        <begin position="349"/>
        <end position="370"/>
    </location>
</feature>
<gene>
    <name evidence="12" type="ORF">G4D54_05480</name>
</gene>
<feature type="transmembrane region" description="Helical" evidence="10">
    <location>
        <begin position="84"/>
        <end position="106"/>
    </location>
</feature>
<dbReference type="GO" id="GO:0009401">
    <property type="term" value="P:phosphoenolpyruvate-dependent sugar phosphotransferase system"/>
    <property type="evidence" value="ECO:0007669"/>
    <property type="project" value="UniProtKB-KW"/>
</dbReference>
<organism evidence="12 13">
    <name type="scientific">Clostridium innocuum</name>
    <dbReference type="NCBI Taxonomy" id="1522"/>
    <lineage>
        <taxon>Bacteria</taxon>
        <taxon>Bacillati</taxon>
        <taxon>Bacillota</taxon>
        <taxon>Clostridia</taxon>
        <taxon>Eubacteriales</taxon>
        <taxon>Clostridiaceae</taxon>
        <taxon>Clostridium</taxon>
    </lineage>
</organism>
<dbReference type="GO" id="GO:0005886">
    <property type="term" value="C:plasma membrane"/>
    <property type="evidence" value="ECO:0007669"/>
    <property type="project" value="UniProtKB-SubCell"/>
</dbReference>
<dbReference type="PANTHER" id="PTHR33989:SF8">
    <property type="entry name" value="PERMEASE IIC COMPONENT"/>
    <property type="match status" value="1"/>
</dbReference>
<reference evidence="12 13" key="1">
    <citation type="submission" date="2020-02" db="EMBL/GenBank/DDBJ databases">
        <authorList>
            <person name="Kociolek L.K."/>
            <person name="Ozer E.A."/>
        </authorList>
    </citation>
    <scope>NUCLEOTIDE SEQUENCE [LARGE SCALE GENOMIC DNA]</scope>
    <source>
        <strain evidence="12 13">ATCC 14501</strain>
    </source>
</reference>
<dbReference type="PIRSF" id="PIRSF006351">
    <property type="entry name" value="PTS_EIIC-Cellobiose"/>
    <property type="match status" value="1"/>
</dbReference>
<comment type="function">
    <text evidence="9">The phosphoenolpyruvate-dependent sugar phosphotransferase system (PTS), a major carbohydrate active -transport system, catalyzes the phosphorylation of incoming sugar substrates concomitant with their translocation across the cell membrane.</text>
</comment>
<proteinExistence type="predicted"/>
<keyword evidence="2 9" id="KW-0813">Transport</keyword>
<feature type="transmembrane region" description="Helical" evidence="10">
    <location>
        <begin position="113"/>
        <end position="132"/>
    </location>
</feature>
<dbReference type="GO" id="GO:1901264">
    <property type="term" value="P:carbohydrate derivative transport"/>
    <property type="evidence" value="ECO:0007669"/>
    <property type="project" value="TreeGrafter"/>
</dbReference>
<comment type="subcellular location">
    <subcellularLocation>
        <location evidence="1">Cell membrane</location>
        <topology evidence="1">Multi-pass membrane protein</topology>
    </subcellularLocation>
</comment>
<dbReference type="Pfam" id="PF02378">
    <property type="entry name" value="PTS_EIIC"/>
    <property type="match status" value="1"/>
</dbReference>
<feature type="transmembrane region" description="Helical" evidence="10">
    <location>
        <begin position="400"/>
        <end position="418"/>
    </location>
</feature>
<feature type="transmembrane region" description="Helical" evidence="10">
    <location>
        <begin position="292"/>
        <end position="311"/>
    </location>
</feature>
<accession>A0AAP9MD42</accession>
<protein>
    <recommendedName>
        <fullName evidence="9">Permease IIC component</fullName>
    </recommendedName>
</protein>
<evidence type="ECO:0000256" key="7">
    <source>
        <dbReference type="ARBA" id="ARBA00022989"/>
    </source>
</evidence>
<keyword evidence="3 9" id="KW-1003">Cell membrane</keyword>
<keyword evidence="5" id="KW-0598">Phosphotransferase system</keyword>
<dbReference type="EMBL" id="CP048838">
    <property type="protein sequence ID" value="QJA01913.1"/>
    <property type="molecule type" value="Genomic_DNA"/>
</dbReference>
<dbReference type="NCBIfam" id="TIGR00410">
    <property type="entry name" value="lacE"/>
    <property type="match status" value="1"/>
</dbReference>
<dbReference type="Proteomes" id="UP000503330">
    <property type="component" value="Chromosome"/>
</dbReference>
<evidence type="ECO:0000256" key="8">
    <source>
        <dbReference type="ARBA" id="ARBA00023136"/>
    </source>
</evidence>
<keyword evidence="7 10" id="KW-1133">Transmembrane helix</keyword>
<feature type="domain" description="PTS EIIC type-3" evidence="11">
    <location>
        <begin position="8"/>
        <end position="417"/>
    </location>
</feature>
<dbReference type="GeneID" id="61924967"/>
<keyword evidence="6 10" id="KW-0812">Transmembrane</keyword>
<sequence length="438" mass="48295">MNSISKFLEKKLLPIATVVANNTYIQVLSQTFISLIPIIIIGAFSLILSKAPIDYSGFEEGTYWYNFFLGWSNWTDQSLWPLKFINAATLGSLSLWVSVGIAYRWAKKHDMDLMSTIIVVFVNFILINSNMIEGGWSTAYFGGEGLFSAIIGSFLIVQLYRYLTKKEFGRINLPESVPPALAKSMNSMIPMTICFLSGAIVTGVSHALFGVSIPELIMTIGKPINNGVDNPFAPSLIYMGSNVGYWFGIHTAAIEAPFDPIMFGNLAVNADAFAKGTAASDLPYIVNIALRYGFTGIGGSGATFGLVLLLIRSKSESIRSVGKLSLIPACFGINEPVVFGLPIMMNVTFLIPFLIVESVNTFIAYLAMYFNLLNRPIFFMGGTAPELLKSVLSNMDVRSVIYWFIAVAVDIMIWYPFFKIFEKQKLEEEQQGKPAVSS</sequence>
<evidence type="ECO:0000259" key="11">
    <source>
        <dbReference type="PROSITE" id="PS51105"/>
    </source>
</evidence>
<evidence type="ECO:0000256" key="6">
    <source>
        <dbReference type="ARBA" id="ARBA00022692"/>
    </source>
</evidence>
<evidence type="ECO:0000256" key="5">
    <source>
        <dbReference type="ARBA" id="ARBA00022683"/>
    </source>
</evidence>
<evidence type="ECO:0000256" key="1">
    <source>
        <dbReference type="ARBA" id="ARBA00004651"/>
    </source>
</evidence>
<dbReference type="GO" id="GO:0008982">
    <property type="term" value="F:protein-N(PI)-phosphohistidine-sugar phosphotransferase activity"/>
    <property type="evidence" value="ECO:0007669"/>
    <property type="project" value="UniProtKB-UniRule"/>
</dbReference>
<dbReference type="InterPro" id="IPR051088">
    <property type="entry name" value="PTS_Sugar-EIIC/EIIB"/>
</dbReference>
<dbReference type="PANTHER" id="PTHR33989">
    <property type="match status" value="1"/>
</dbReference>
<evidence type="ECO:0000256" key="10">
    <source>
        <dbReference type="SAM" id="Phobius"/>
    </source>
</evidence>
<evidence type="ECO:0000313" key="12">
    <source>
        <dbReference type="EMBL" id="QJA01913.1"/>
    </source>
</evidence>
<evidence type="ECO:0000256" key="3">
    <source>
        <dbReference type="ARBA" id="ARBA00022475"/>
    </source>
</evidence>
<evidence type="ECO:0000256" key="4">
    <source>
        <dbReference type="ARBA" id="ARBA00022597"/>
    </source>
</evidence>
<dbReference type="InterPro" id="IPR003352">
    <property type="entry name" value="PTS_EIIC"/>
</dbReference>
<evidence type="ECO:0000313" key="13">
    <source>
        <dbReference type="Proteomes" id="UP000503330"/>
    </source>
</evidence>
<evidence type="ECO:0000256" key="2">
    <source>
        <dbReference type="ARBA" id="ARBA00022448"/>
    </source>
</evidence>
<dbReference type="AlphaFoldDB" id="A0AAP9MD42"/>
<feature type="transmembrane region" description="Helical" evidence="10">
    <location>
        <begin position="193"/>
        <end position="213"/>
    </location>
</feature>